<keyword evidence="2" id="KW-0413">Isomerase</keyword>
<keyword evidence="3" id="KW-1185">Reference proteome</keyword>
<evidence type="ECO:0000313" key="2">
    <source>
        <dbReference type="EMBL" id="MFC4553933.1"/>
    </source>
</evidence>
<dbReference type="EMBL" id="JBHSGF010000001">
    <property type="protein sequence ID" value="MFC4553933.1"/>
    <property type="molecule type" value="Genomic_DNA"/>
</dbReference>
<evidence type="ECO:0000313" key="3">
    <source>
        <dbReference type="Proteomes" id="UP001595955"/>
    </source>
</evidence>
<dbReference type="SUPFAM" id="SSF109854">
    <property type="entry name" value="DinB/YfiT-like putative metalloenzymes"/>
    <property type="match status" value="1"/>
</dbReference>
<dbReference type="InterPro" id="IPR017517">
    <property type="entry name" value="Maleyloyr_isom"/>
</dbReference>
<gene>
    <name evidence="2" type="ORF">ACFO3F_01610</name>
</gene>
<dbReference type="InterPro" id="IPR024344">
    <property type="entry name" value="MDMPI_metal-binding"/>
</dbReference>
<reference evidence="3" key="1">
    <citation type="journal article" date="2019" name="Int. J. Syst. Evol. Microbiol.">
        <title>The Global Catalogue of Microorganisms (GCM) 10K type strain sequencing project: providing services to taxonomists for standard genome sequencing and annotation.</title>
        <authorList>
            <consortium name="The Broad Institute Genomics Platform"/>
            <consortium name="The Broad Institute Genome Sequencing Center for Infectious Disease"/>
            <person name="Wu L."/>
            <person name="Ma J."/>
        </authorList>
    </citation>
    <scope>NUCLEOTIDE SEQUENCE [LARGE SCALE GENOMIC DNA]</scope>
    <source>
        <strain evidence="3">JCM 3369</strain>
    </source>
</reference>
<dbReference type="GO" id="GO:0016853">
    <property type="term" value="F:isomerase activity"/>
    <property type="evidence" value="ECO:0007669"/>
    <property type="project" value="UniProtKB-KW"/>
</dbReference>
<accession>A0ABV9D7N2</accession>
<dbReference type="RefSeq" id="WP_222928753.1">
    <property type="nucleotide sequence ID" value="NZ_CP033325.1"/>
</dbReference>
<dbReference type="Proteomes" id="UP001595955">
    <property type="component" value="Unassembled WGS sequence"/>
</dbReference>
<organism evidence="2 3">
    <name type="scientific">Georgenia faecalis</name>
    <dbReference type="NCBI Taxonomy" id="2483799"/>
    <lineage>
        <taxon>Bacteria</taxon>
        <taxon>Bacillati</taxon>
        <taxon>Actinomycetota</taxon>
        <taxon>Actinomycetes</taxon>
        <taxon>Micrococcales</taxon>
        <taxon>Bogoriellaceae</taxon>
        <taxon>Georgenia</taxon>
    </lineage>
</organism>
<evidence type="ECO:0000259" key="1">
    <source>
        <dbReference type="Pfam" id="PF11716"/>
    </source>
</evidence>
<name>A0ABV9D7N2_9MICO</name>
<comment type="caution">
    <text evidence="2">The sequence shown here is derived from an EMBL/GenBank/DDBJ whole genome shotgun (WGS) entry which is preliminary data.</text>
</comment>
<proteinExistence type="predicted"/>
<protein>
    <submittedName>
        <fullName evidence="2">Maleylpyruvate isomerase family mycothiol-dependent enzyme</fullName>
    </submittedName>
</protein>
<sequence length="275" mass="29543">MTDDRFGPRLDVRPLFPAERTALVALLGTLGPEDWAREAVPGWTVKDLTAHVLHDYLRRLSGARDGHGAPLPPGPTLAARINAANEEFVAVARQLSAPVLVDLIAHLGPQLDRVWDDVDLDGRSGVDVSWAGEGTPAWLDVAREYTEFWVHQQQVRDAVAQPGFDTPDVMGPVIATFARALPRTVASVERPVGTSVELRVTGPAGGAWTAVRRPDGWALGEAAGGAAAAEVVLDQDTFWRLATRRIAVDDARARAVLRGDAELGRAVTTLLAIVR</sequence>
<dbReference type="InterPro" id="IPR034660">
    <property type="entry name" value="DinB/YfiT-like"/>
</dbReference>
<dbReference type="Pfam" id="PF11716">
    <property type="entry name" value="MDMPI_N"/>
    <property type="match status" value="1"/>
</dbReference>
<dbReference type="NCBIfam" id="TIGR03083">
    <property type="entry name" value="maleylpyruvate isomerase family mycothiol-dependent enzyme"/>
    <property type="match status" value="1"/>
</dbReference>
<dbReference type="Gene3D" id="1.20.120.450">
    <property type="entry name" value="dinb family like domain"/>
    <property type="match status" value="1"/>
</dbReference>
<feature type="domain" description="Mycothiol-dependent maleylpyruvate isomerase metal-binding" evidence="1">
    <location>
        <begin position="17"/>
        <end position="155"/>
    </location>
</feature>